<gene>
    <name evidence="3" type="ORF">ENJ63_01930</name>
</gene>
<dbReference type="PANTHER" id="PTHR13420:SF7">
    <property type="entry name" value="UPF0235 PROTEIN C15ORF40"/>
    <property type="match status" value="1"/>
</dbReference>
<comment type="caution">
    <text evidence="3">The sequence shown here is derived from an EMBL/GenBank/DDBJ whole genome shotgun (WGS) entry which is preliminary data.</text>
</comment>
<dbReference type="InterPro" id="IPR036591">
    <property type="entry name" value="YggU-like_sf"/>
</dbReference>
<accession>A0A7V2SVM5</accession>
<dbReference type="HAMAP" id="MF_00634">
    <property type="entry name" value="UPF0235"/>
    <property type="match status" value="1"/>
</dbReference>
<dbReference type="SMART" id="SM01152">
    <property type="entry name" value="DUF167"/>
    <property type="match status" value="1"/>
</dbReference>
<name>A0A7V2SVM5_9BACT</name>
<evidence type="ECO:0000313" key="3">
    <source>
        <dbReference type="EMBL" id="HFC46621.1"/>
    </source>
</evidence>
<evidence type="ECO:0000256" key="1">
    <source>
        <dbReference type="ARBA" id="ARBA00010364"/>
    </source>
</evidence>
<dbReference type="SUPFAM" id="SSF69786">
    <property type="entry name" value="YggU-like"/>
    <property type="match status" value="1"/>
</dbReference>
<dbReference type="Proteomes" id="UP000885797">
    <property type="component" value="Unassembled WGS sequence"/>
</dbReference>
<dbReference type="Pfam" id="PF02594">
    <property type="entry name" value="DUF167"/>
    <property type="match status" value="1"/>
</dbReference>
<sequence>MTKFYDAKRNGIILRVHLQPRAKRNEIVGIHGDSIKIRLKAPPVDGKANEEARRFLAKVLGIKRQQVILKTGTTSRSKSFLIKDVDINTIENKLGPMVGPLP</sequence>
<reference evidence="3" key="1">
    <citation type="journal article" date="2020" name="mSystems">
        <title>Genome- and Community-Level Interaction Insights into Carbon Utilization and Element Cycling Functions of Hydrothermarchaeota in Hydrothermal Sediment.</title>
        <authorList>
            <person name="Zhou Z."/>
            <person name="Liu Y."/>
            <person name="Xu W."/>
            <person name="Pan J."/>
            <person name="Luo Z.H."/>
            <person name="Li M."/>
        </authorList>
    </citation>
    <scope>NUCLEOTIDE SEQUENCE [LARGE SCALE GENOMIC DNA]</scope>
    <source>
        <strain evidence="3">HyVt-503</strain>
    </source>
</reference>
<dbReference type="PANTHER" id="PTHR13420">
    <property type="entry name" value="UPF0235 PROTEIN C15ORF40"/>
    <property type="match status" value="1"/>
</dbReference>
<proteinExistence type="inferred from homology"/>
<dbReference type="EMBL" id="DRND01000162">
    <property type="protein sequence ID" value="HFC46621.1"/>
    <property type="molecule type" value="Genomic_DNA"/>
</dbReference>
<evidence type="ECO:0000256" key="2">
    <source>
        <dbReference type="HAMAP-Rule" id="MF_00634"/>
    </source>
</evidence>
<dbReference type="GO" id="GO:0005737">
    <property type="term" value="C:cytoplasm"/>
    <property type="evidence" value="ECO:0007669"/>
    <property type="project" value="TreeGrafter"/>
</dbReference>
<organism evidence="3">
    <name type="scientific">Dissulfuribacter thermophilus</name>
    <dbReference type="NCBI Taxonomy" id="1156395"/>
    <lineage>
        <taxon>Bacteria</taxon>
        <taxon>Pseudomonadati</taxon>
        <taxon>Thermodesulfobacteriota</taxon>
        <taxon>Dissulfuribacteria</taxon>
        <taxon>Dissulfuribacterales</taxon>
        <taxon>Dissulfuribacteraceae</taxon>
        <taxon>Dissulfuribacter</taxon>
    </lineage>
</organism>
<dbReference type="NCBIfam" id="TIGR00251">
    <property type="entry name" value="DUF167 family protein"/>
    <property type="match status" value="1"/>
</dbReference>
<protein>
    <recommendedName>
        <fullName evidence="2">UPF0235 protein ENJ63_01930</fullName>
    </recommendedName>
</protein>
<dbReference type="Gene3D" id="3.30.1200.10">
    <property type="entry name" value="YggU-like"/>
    <property type="match status" value="1"/>
</dbReference>
<dbReference type="AlphaFoldDB" id="A0A7V2SVM5"/>
<comment type="similarity">
    <text evidence="1 2">Belongs to the UPF0235 family.</text>
</comment>
<dbReference type="InterPro" id="IPR003746">
    <property type="entry name" value="DUF167"/>
</dbReference>